<feature type="compositionally biased region" description="Gly residues" evidence="4">
    <location>
        <begin position="153"/>
        <end position="164"/>
    </location>
</feature>
<dbReference type="Pfam" id="PF00023">
    <property type="entry name" value="Ank"/>
    <property type="match status" value="1"/>
</dbReference>
<evidence type="ECO:0000256" key="1">
    <source>
        <dbReference type="ARBA" id="ARBA00022737"/>
    </source>
</evidence>
<dbReference type="Pfam" id="PF12796">
    <property type="entry name" value="Ank_2"/>
    <property type="match status" value="1"/>
</dbReference>
<sequence length="435" mass="43311">MSARLAVARLLRARAVDASEALRGLRPGDVHVLPASHATDTARLTALLEAAASPPPTRPAAGGAGDVEAERLVLLPRSAAERLLANGALSAPAAPALSGQAAPAALAAGSAPAQPERLPASGAVDASAAPALSGQAAPAAPAAGSAPAQPEGAPGGPAGQGCAGGCPDEAGDALLPHAAGGELATLDVALPTVPLRQVAVLLGQGMAQRTLARTPPASVTRGRTPLTASAQRLFQAVEACSPEDLERAIAASEEGDLDRPHPLHGGSCLHVAAGCLEPSAAARMVEQLCARGAAVDARAANASTPLHWAAGAGNTQAVSELLRWGADAGLSSYTWRSNVFGKGSGQTPAHWAAESGHQECVEALVEGSALAPFVEDERGQLPMDLAVKEGHDEVAAALEAAAESEMVCLAVSTEAAVHMPLPASPSWPRSAAELP</sequence>
<gene>
    <name evidence="5" type="ORF">AMON00008_LOCUS32908</name>
</gene>
<dbReference type="AlphaFoldDB" id="A0A7S4RB77"/>
<reference evidence="5" key="1">
    <citation type="submission" date="2021-01" db="EMBL/GenBank/DDBJ databases">
        <authorList>
            <person name="Corre E."/>
            <person name="Pelletier E."/>
            <person name="Niang G."/>
            <person name="Scheremetjew M."/>
            <person name="Finn R."/>
            <person name="Kale V."/>
            <person name="Holt S."/>
            <person name="Cochrane G."/>
            <person name="Meng A."/>
            <person name="Brown T."/>
            <person name="Cohen L."/>
        </authorList>
    </citation>
    <scope>NUCLEOTIDE SEQUENCE</scope>
    <source>
        <strain evidence="5">CCMP3105</strain>
    </source>
</reference>
<evidence type="ECO:0000313" key="5">
    <source>
        <dbReference type="EMBL" id="CAE4609132.1"/>
    </source>
</evidence>
<dbReference type="InterPro" id="IPR036770">
    <property type="entry name" value="Ankyrin_rpt-contain_sf"/>
</dbReference>
<dbReference type="Gene3D" id="1.25.40.20">
    <property type="entry name" value="Ankyrin repeat-containing domain"/>
    <property type="match status" value="2"/>
</dbReference>
<dbReference type="PANTHER" id="PTHR24203:SF45">
    <property type="entry name" value="ANKYRIN REPEAT DOMAIN 6"/>
    <property type="match status" value="1"/>
</dbReference>
<dbReference type="PROSITE" id="PS50088">
    <property type="entry name" value="ANK_REPEAT"/>
    <property type="match status" value="2"/>
</dbReference>
<proteinExistence type="predicted"/>
<protein>
    <submittedName>
        <fullName evidence="5">Uncharacterized protein</fullName>
    </submittedName>
</protein>
<organism evidence="5">
    <name type="scientific">Alexandrium monilatum</name>
    <dbReference type="NCBI Taxonomy" id="311494"/>
    <lineage>
        <taxon>Eukaryota</taxon>
        <taxon>Sar</taxon>
        <taxon>Alveolata</taxon>
        <taxon>Dinophyceae</taxon>
        <taxon>Gonyaulacales</taxon>
        <taxon>Pyrocystaceae</taxon>
        <taxon>Alexandrium</taxon>
    </lineage>
</organism>
<dbReference type="SUPFAM" id="SSF48403">
    <property type="entry name" value="Ankyrin repeat"/>
    <property type="match status" value="1"/>
</dbReference>
<feature type="region of interest" description="Disordered" evidence="4">
    <location>
        <begin position="135"/>
        <end position="164"/>
    </location>
</feature>
<accession>A0A7S4RB77</accession>
<dbReference type="EMBL" id="HBNR01047227">
    <property type="protein sequence ID" value="CAE4609132.1"/>
    <property type="molecule type" value="Transcribed_RNA"/>
</dbReference>
<keyword evidence="2 3" id="KW-0040">ANK repeat</keyword>
<dbReference type="PROSITE" id="PS50297">
    <property type="entry name" value="ANK_REP_REGION"/>
    <property type="match status" value="2"/>
</dbReference>
<dbReference type="InterPro" id="IPR002110">
    <property type="entry name" value="Ankyrin_rpt"/>
</dbReference>
<name>A0A7S4RB77_9DINO</name>
<keyword evidence="1" id="KW-0677">Repeat</keyword>
<dbReference type="SMART" id="SM00248">
    <property type="entry name" value="ANK"/>
    <property type="match status" value="4"/>
</dbReference>
<evidence type="ECO:0000256" key="4">
    <source>
        <dbReference type="SAM" id="MobiDB-lite"/>
    </source>
</evidence>
<dbReference type="PANTHER" id="PTHR24203">
    <property type="entry name" value="ANKYRIN REPEAT FAMILY PROTEIN"/>
    <property type="match status" value="1"/>
</dbReference>
<feature type="repeat" description="ANK" evidence="3">
    <location>
        <begin position="344"/>
        <end position="369"/>
    </location>
</feature>
<feature type="repeat" description="ANK" evidence="3">
    <location>
        <begin position="301"/>
        <end position="333"/>
    </location>
</feature>
<evidence type="ECO:0000256" key="2">
    <source>
        <dbReference type="ARBA" id="ARBA00023043"/>
    </source>
</evidence>
<evidence type="ECO:0000256" key="3">
    <source>
        <dbReference type="PROSITE-ProRule" id="PRU00023"/>
    </source>
</evidence>
<feature type="compositionally biased region" description="Low complexity" evidence="4">
    <location>
        <begin position="135"/>
        <end position="152"/>
    </location>
</feature>